<protein>
    <submittedName>
        <fullName evidence="4">Laminin subunit alpha</fullName>
    </submittedName>
</protein>
<dbReference type="OrthoDB" id="10011303at2759"/>
<dbReference type="PANTHER" id="PTHR15036:SF67">
    <property type="entry name" value="LAMININ SUBUNIT ALPHA-LIKE PROTEIN"/>
    <property type="match status" value="1"/>
</dbReference>
<gene>
    <name evidence="4" type="ORF">WN48_10921</name>
</gene>
<feature type="compositionally biased region" description="Basic and acidic residues" evidence="2">
    <location>
        <begin position="91"/>
        <end position="100"/>
    </location>
</feature>
<sequence>MTPFVGCIGDATLNGVIINFANTTERPHALLGKCKLGDSSSAPSLFGPEPNIPPPPLLPTESPDDIVEVSTQISIVEVDIDKITDEEEPPLEGRGHHQEDDITTTETTASTQRTTPYHVGQCRLPYYPATDPAMENAWRFGTAINSRLEYRSLNGRYKDDYDFQIDVKTMADDGIIFYTSDLSNQNLIAVYIKDGKVHYKFDCGSGPALLTSEKKINDNEWHIVIFKRQQNYGQLIVDEDEAVTGYSQGTTETMNVSPPFYVGGVLRDMSNKVLNMIGMNHTFNGCLGNFMVNGQPVGEPANKVGVISCSNRVEPGLFFYPGNGSNLFRAVDRFTVGKTIDIQMDIKPRSTSGHLLSVHGKRDYLVLEIINGTVKFLVKTAKGSIETSFEPTNPNSLCDGNWHNIRAVKQKNAVLLSVDHKAAMPGIGGKNVVGVMSRHPIFIGGHPSLGAKLRGSTSQAQYVGCISNIHINMRPIHLGPERANGQVIVGVCPTI</sequence>
<dbReference type="EMBL" id="KQ761005">
    <property type="protein sequence ID" value="OAD58422.1"/>
    <property type="molecule type" value="Genomic_DNA"/>
</dbReference>
<keyword evidence="1" id="KW-1015">Disulfide bond</keyword>
<organism evidence="4 5">
    <name type="scientific">Eufriesea mexicana</name>
    <dbReference type="NCBI Taxonomy" id="516756"/>
    <lineage>
        <taxon>Eukaryota</taxon>
        <taxon>Metazoa</taxon>
        <taxon>Ecdysozoa</taxon>
        <taxon>Arthropoda</taxon>
        <taxon>Hexapoda</taxon>
        <taxon>Insecta</taxon>
        <taxon>Pterygota</taxon>
        <taxon>Neoptera</taxon>
        <taxon>Endopterygota</taxon>
        <taxon>Hymenoptera</taxon>
        <taxon>Apocrita</taxon>
        <taxon>Aculeata</taxon>
        <taxon>Apoidea</taxon>
        <taxon>Anthophila</taxon>
        <taxon>Apidae</taxon>
        <taxon>Eufriesea</taxon>
    </lineage>
</organism>
<evidence type="ECO:0000259" key="3">
    <source>
        <dbReference type="PROSITE" id="PS50025"/>
    </source>
</evidence>
<dbReference type="Pfam" id="PF02210">
    <property type="entry name" value="Laminin_G_2"/>
    <property type="match status" value="2"/>
</dbReference>
<evidence type="ECO:0000256" key="1">
    <source>
        <dbReference type="PROSITE-ProRule" id="PRU00122"/>
    </source>
</evidence>
<dbReference type="PANTHER" id="PTHR15036">
    <property type="entry name" value="PIKACHURIN-LIKE PROTEIN"/>
    <property type="match status" value="1"/>
</dbReference>
<feature type="region of interest" description="Disordered" evidence="2">
    <location>
        <begin position="83"/>
        <end position="113"/>
    </location>
</feature>
<comment type="caution">
    <text evidence="1">Lacks conserved residue(s) required for the propagation of feature annotation.</text>
</comment>
<evidence type="ECO:0000313" key="5">
    <source>
        <dbReference type="Proteomes" id="UP000250275"/>
    </source>
</evidence>
<evidence type="ECO:0000256" key="2">
    <source>
        <dbReference type="SAM" id="MobiDB-lite"/>
    </source>
</evidence>
<evidence type="ECO:0000313" key="4">
    <source>
        <dbReference type="EMBL" id="OAD58422.1"/>
    </source>
</evidence>
<dbReference type="AlphaFoldDB" id="A0A310SSA5"/>
<proteinExistence type="predicted"/>
<feature type="domain" description="Laminin G" evidence="3">
    <location>
        <begin position="315"/>
        <end position="492"/>
    </location>
</feature>
<feature type="domain" description="Laminin G" evidence="3">
    <location>
        <begin position="137"/>
        <end position="309"/>
    </location>
</feature>
<dbReference type="CDD" id="cd00110">
    <property type="entry name" value="LamG"/>
    <property type="match status" value="2"/>
</dbReference>
<feature type="compositionally biased region" description="Low complexity" evidence="2">
    <location>
        <begin position="104"/>
        <end position="113"/>
    </location>
</feature>
<dbReference type="Proteomes" id="UP000250275">
    <property type="component" value="Unassembled WGS sequence"/>
</dbReference>
<keyword evidence="5" id="KW-1185">Reference proteome</keyword>
<dbReference type="PROSITE" id="PS50025">
    <property type="entry name" value="LAM_G_DOMAIN"/>
    <property type="match status" value="2"/>
</dbReference>
<accession>A0A310SSA5</accession>
<dbReference type="InterPro" id="IPR050372">
    <property type="entry name" value="Neurexin-related_CASP"/>
</dbReference>
<dbReference type="InterPro" id="IPR001791">
    <property type="entry name" value="Laminin_G"/>
</dbReference>
<dbReference type="Gene3D" id="2.60.120.200">
    <property type="match status" value="2"/>
</dbReference>
<feature type="disulfide bond" evidence="1">
    <location>
        <begin position="465"/>
        <end position="492"/>
    </location>
</feature>
<reference evidence="4 5" key="1">
    <citation type="submission" date="2015-07" db="EMBL/GenBank/DDBJ databases">
        <title>The genome of Eufriesea mexicana.</title>
        <authorList>
            <person name="Pan H."/>
            <person name="Kapheim K."/>
        </authorList>
    </citation>
    <scope>NUCLEOTIDE SEQUENCE [LARGE SCALE GENOMIC DNA]</scope>
    <source>
        <strain evidence="4">0111107269</strain>
        <tissue evidence="4">Whole body</tissue>
    </source>
</reference>
<dbReference type="InterPro" id="IPR013320">
    <property type="entry name" value="ConA-like_dom_sf"/>
</dbReference>
<name>A0A310SSA5_9HYME</name>
<dbReference type="SMART" id="SM00282">
    <property type="entry name" value="LamG"/>
    <property type="match status" value="2"/>
</dbReference>
<dbReference type="SUPFAM" id="SSF49899">
    <property type="entry name" value="Concanavalin A-like lectins/glucanases"/>
    <property type="match status" value="2"/>
</dbReference>